<feature type="region of interest" description="Disordered" evidence="1">
    <location>
        <begin position="732"/>
        <end position="757"/>
    </location>
</feature>
<keyword evidence="2" id="KW-0418">Kinase</keyword>
<proteinExistence type="predicted"/>
<dbReference type="Proteomes" id="UP001149090">
    <property type="component" value="Unassembled WGS sequence"/>
</dbReference>
<keyword evidence="2" id="KW-0808">Transferase</keyword>
<dbReference type="AlphaFoldDB" id="A0A9Q0LD87"/>
<evidence type="ECO:0000313" key="2">
    <source>
        <dbReference type="EMBL" id="KAJ5070732.1"/>
    </source>
</evidence>
<protein>
    <submittedName>
        <fullName evidence="2">Dual specificity protein kinase pyk3</fullName>
    </submittedName>
</protein>
<keyword evidence="3" id="KW-1185">Reference proteome</keyword>
<accession>A0A9Q0LD87</accession>
<comment type="caution">
    <text evidence="2">The sequence shown here is derived from an EMBL/GenBank/DDBJ whole genome shotgun (WGS) entry which is preliminary data.</text>
</comment>
<dbReference type="EMBL" id="JAPDFW010000092">
    <property type="protein sequence ID" value="KAJ5070732.1"/>
    <property type="molecule type" value="Genomic_DNA"/>
</dbReference>
<feature type="compositionally biased region" description="Low complexity" evidence="1">
    <location>
        <begin position="744"/>
        <end position="757"/>
    </location>
</feature>
<feature type="compositionally biased region" description="Low complexity" evidence="1">
    <location>
        <begin position="783"/>
        <end position="805"/>
    </location>
</feature>
<name>A0A9Q0LD87_ANAIG</name>
<evidence type="ECO:0000313" key="3">
    <source>
        <dbReference type="Proteomes" id="UP001149090"/>
    </source>
</evidence>
<organism evidence="2 3">
    <name type="scientific">Anaeramoeba ignava</name>
    <name type="common">Anaerobic marine amoeba</name>
    <dbReference type="NCBI Taxonomy" id="1746090"/>
    <lineage>
        <taxon>Eukaryota</taxon>
        <taxon>Metamonada</taxon>
        <taxon>Anaeramoebidae</taxon>
        <taxon>Anaeramoeba</taxon>
    </lineage>
</organism>
<gene>
    <name evidence="2" type="ORF">M0811_01713</name>
</gene>
<evidence type="ECO:0000256" key="1">
    <source>
        <dbReference type="SAM" id="MobiDB-lite"/>
    </source>
</evidence>
<reference evidence="2" key="1">
    <citation type="submission" date="2022-10" db="EMBL/GenBank/DDBJ databases">
        <title>Novel sulphate-reducing endosymbionts in the free-living metamonad Anaeramoeba.</title>
        <authorList>
            <person name="Jerlstrom-Hultqvist J."/>
            <person name="Cepicka I."/>
            <person name="Gallot-Lavallee L."/>
            <person name="Salas-Leiva D."/>
            <person name="Curtis B.A."/>
            <person name="Zahonova K."/>
            <person name="Pipaliya S."/>
            <person name="Dacks J."/>
            <person name="Roger A.J."/>
        </authorList>
    </citation>
    <scope>NUCLEOTIDE SEQUENCE</scope>
    <source>
        <strain evidence="2">BMAN</strain>
    </source>
</reference>
<feature type="region of interest" description="Disordered" evidence="1">
    <location>
        <begin position="783"/>
        <end position="809"/>
    </location>
</feature>
<dbReference type="GO" id="GO:0016301">
    <property type="term" value="F:kinase activity"/>
    <property type="evidence" value="ECO:0007669"/>
    <property type="project" value="UniProtKB-KW"/>
</dbReference>
<sequence>MNNFSEQVLIWIKQSLNLKELPNENENENEFSEKICEALNTIFPNTIKTFLNQKPEINYQHFINACKELGVEINEKKFEKNQNSNLQYQLVNEYALKLQENLQSKKKIRKIDKLRFSGKNNKIQTRKSGQISLEKEERSLFVSENPNPNIMNQENSKEIITVVKQLFASGKAYFDVKITNPNNSTATPAILKIIEKKIDIIFSGGTRFTIENNSKQTTFLLHKIKNQIFKIENVNTVIYVECNNEYQRNIIWKTMLMFQRYSLDILDPYEIDKTILGKDEEIDAIVLSYCAKKHATFSVFCIKLNSKTDNSIIRIEKDNITIKPHSSHSLIIPWKNNSIKTEKEPNSIIRLYFKHIRYFSKKNENFFIHLKNGNSEKNSEKNSENYSFIRIKCYSDVQCDIITKSLNEFNKLDMRANNAEDIFPFEDDMIQIFSQENTQKSTESTQEEKENESKQLLTTEKLKLRKDFTEVKLTLDKENKTMHDIIQTKFLSDFKTNDKIPIVIQPKPLFQPFVYSEILTYKPDHQFFNVHQSFSKILEKGKYKTNVLIQEFASHQGVLEITKEIIHLKSPQYNIISQHSNENRIFIHLLKMNTFVLQFGTPWRRIPLVAPNSFTRDLICNTISKFSQMFLVETFEKENQDPLAKKKDKNGSSLQFGSAISELKKKLTCSIECKSDNNPAKDYDQILYFSHLDYLYSKNHNLKKIHKVLRISSESQSLSSYVYLAKEPYRSQTETEIESEQDSESQSQMDQNETSNSLLSSLNSLETNYKYTDEFGNNLEVIKNNSNENSNKNSNENSNENSNKNSNEKESEDFHFNFCILSSLRAYAGIIQIGFYRDHFTIFFINTQISRYYSPYSKLVFSPFDELDCQFFIDEYSYINFIFPNQETKHLFSSRFKQKKMNSIRNIKKEPVHLTCTILTRSGNANSRIILNFRTFTIKSMENSVKQEYSVFSRIEKKSEKEVNLFIDPGSYFQITFLTVDFCNNFINKFEEAKNIYLGQCFQKNYQIFQVMILANHKAKTSATIILTPGKFTIIFEGFLRAYGLDTEILLNKNNNKILRFILRSSIMIDIEFTDENERDRFLLYYKRICLHPDTKDLPKIEETQKKIFANSKHYNVRFFLQQQTAYVDGQIHLYGDKIHLVPEKMAVIKRPISRCLVSVHFSAICACKIEFPANYEEHIIAFENKNQKDAFLQDIKEEKLKSQKRSYIHPSIQHKNQTEIIQKDLNQNVPIFQYNELENSVLIQNQFSPSNGKQEEVLKDSFQF</sequence>